<reference evidence="1" key="1">
    <citation type="submission" date="2014-11" db="EMBL/GenBank/DDBJ databases">
        <authorList>
            <person name="Amaro Gonzalez C."/>
        </authorList>
    </citation>
    <scope>NUCLEOTIDE SEQUENCE</scope>
</reference>
<protein>
    <submittedName>
        <fullName evidence="1">Uncharacterized protein</fullName>
    </submittedName>
</protein>
<reference evidence="1" key="2">
    <citation type="journal article" date="2015" name="Fish Shellfish Immunol.">
        <title>Early steps in the European eel (Anguilla anguilla)-Vibrio vulnificus interaction in the gills: Role of the RtxA13 toxin.</title>
        <authorList>
            <person name="Callol A."/>
            <person name="Pajuelo D."/>
            <person name="Ebbesson L."/>
            <person name="Teles M."/>
            <person name="MacKenzie S."/>
            <person name="Amaro C."/>
        </authorList>
    </citation>
    <scope>NUCLEOTIDE SEQUENCE</scope>
</reference>
<organism evidence="1">
    <name type="scientific">Anguilla anguilla</name>
    <name type="common">European freshwater eel</name>
    <name type="synonym">Muraena anguilla</name>
    <dbReference type="NCBI Taxonomy" id="7936"/>
    <lineage>
        <taxon>Eukaryota</taxon>
        <taxon>Metazoa</taxon>
        <taxon>Chordata</taxon>
        <taxon>Craniata</taxon>
        <taxon>Vertebrata</taxon>
        <taxon>Euteleostomi</taxon>
        <taxon>Actinopterygii</taxon>
        <taxon>Neopterygii</taxon>
        <taxon>Teleostei</taxon>
        <taxon>Anguilliformes</taxon>
        <taxon>Anguillidae</taxon>
        <taxon>Anguilla</taxon>
    </lineage>
</organism>
<dbReference type="AlphaFoldDB" id="A0A0E9XN48"/>
<evidence type="ECO:0000313" key="1">
    <source>
        <dbReference type="EMBL" id="JAI03139.1"/>
    </source>
</evidence>
<accession>A0A0E9XN48</accession>
<dbReference type="EMBL" id="GBXM01005439">
    <property type="protein sequence ID" value="JAI03139.1"/>
    <property type="molecule type" value="Transcribed_RNA"/>
</dbReference>
<proteinExistence type="predicted"/>
<name>A0A0E9XN48_ANGAN</name>
<sequence length="20" mass="2543">MRVCACMYVYIKRQLFLNQY</sequence>